<feature type="compositionally biased region" description="Pro residues" evidence="1">
    <location>
        <begin position="62"/>
        <end position="71"/>
    </location>
</feature>
<dbReference type="Proteomes" id="UP000694380">
    <property type="component" value="Unplaced"/>
</dbReference>
<organism evidence="2 3">
    <name type="scientific">Chrysemys picta bellii</name>
    <name type="common">Western painted turtle</name>
    <name type="synonym">Emys bellii</name>
    <dbReference type="NCBI Taxonomy" id="8478"/>
    <lineage>
        <taxon>Eukaryota</taxon>
        <taxon>Metazoa</taxon>
        <taxon>Chordata</taxon>
        <taxon>Craniata</taxon>
        <taxon>Vertebrata</taxon>
        <taxon>Euteleostomi</taxon>
        <taxon>Archelosauria</taxon>
        <taxon>Testudinata</taxon>
        <taxon>Testudines</taxon>
        <taxon>Cryptodira</taxon>
        <taxon>Durocryptodira</taxon>
        <taxon>Testudinoidea</taxon>
        <taxon>Emydidae</taxon>
        <taxon>Chrysemys</taxon>
    </lineage>
</organism>
<feature type="compositionally biased region" description="Basic residues" evidence="1">
    <location>
        <begin position="1"/>
        <end position="10"/>
    </location>
</feature>
<keyword evidence="3" id="KW-1185">Reference proteome</keyword>
<dbReference type="AlphaFoldDB" id="A0A8C3FGB5"/>
<reference evidence="2" key="1">
    <citation type="submission" date="2025-08" db="UniProtKB">
        <authorList>
            <consortium name="Ensembl"/>
        </authorList>
    </citation>
    <scope>IDENTIFICATION</scope>
</reference>
<feature type="region of interest" description="Disordered" evidence="1">
    <location>
        <begin position="138"/>
        <end position="213"/>
    </location>
</feature>
<feature type="compositionally biased region" description="Basic and acidic residues" evidence="1">
    <location>
        <begin position="23"/>
        <end position="37"/>
    </location>
</feature>
<evidence type="ECO:0000256" key="1">
    <source>
        <dbReference type="SAM" id="MobiDB-lite"/>
    </source>
</evidence>
<evidence type="ECO:0000313" key="2">
    <source>
        <dbReference type="Ensembl" id="ENSCPBP00000008556.1"/>
    </source>
</evidence>
<feature type="compositionally biased region" description="Pro residues" evidence="1">
    <location>
        <begin position="153"/>
        <end position="170"/>
    </location>
</feature>
<reference evidence="2" key="2">
    <citation type="submission" date="2025-09" db="UniProtKB">
        <authorList>
            <consortium name="Ensembl"/>
        </authorList>
    </citation>
    <scope>IDENTIFICATION</scope>
</reference>
<dbReference type="Ensembl" id="ENSCPBT00000010269.1">
    <property type="protein sequence ID" value="ENSCPBP00000008556.1"/>
    <property type="gene ID" value="ENSCPBG00000006655.1"/>
</dbReference>
<feature type="region of interest" description="Disordered" evidence="1">
    <location>
        <begin position="1"/>
        <end position="119"/>
    </location>
</feature>
<accession>A0A8C3FGB5</accession>
<sequence>MKRLLQRRTSPRRDPPGPPAPRAEPHEGPKAGGEERPKRGRGFPFKGVLRRKGPSREETEPPPRPSAPPNSLPVTPCYCTDTLSAQPDSPPLGKRPTGSGSQACVSPPAPPEPASETHKELVIQRLVALLEEQAGVINDEVPTRCPLSRPAAQPCPNPSNPAGAPSPTPQPLQLAGGGVSLPRTGTRASSEVAGPGSDGPASVSAWGRGSGFD</sequence>
<proteinExistence type="predicted"/>
<protein>
    <submittedName>
        <fullName evidence="2">Uncharacterized protein</fullName>
    </submittedName>
</protein>
<evidence type="ECO:0000313" key="3">
    <source>
        <dbReference type="Proteomes" id="UP000694380"/>
    </source>
</evidence>
<name>A0A8C3FGB5_CHRPI</name>